<dbReference type="SUPFAM" id="SSF54637">
    <property type="entry name" value="Thioesterase/thiol ester dehydrase-isomerase"/>
    <property type="match status" value="1"/>
</dbReference>
<dbReference type="InterPro" id="IPR002539">
    <property type="entry name" value="MaoC-like_dom"/>
</dbReference>
<reference evidence="2 3" key="1">
    <citation type="submission" date="2018-04" db="EMBL/GenBank/DDBJ databases">
        <title>Genomic Encyclopedia of Archaeal and Bacterial Type Strains, Phase II (KMG-II): from individual species to whole genera.</title>
        <authorList>
            <person name="Goeker M."/>
        </authorList>
    </citation>
    <scope>NUCLEOTIDE SEQUENCE [LARGE SCALE GENOMIC DNA]</scope>
    <source>
        <strain evidence="2 3">DSM 29955</strain>
    </source>
</reference>
<name>A0A2T6KDK7_9RHOB</name>
<dbReference type="Pfam" id="PF01575">
    <property type="entry name" value="MaoC_dehydratas"/>
    <property type="match status" value="1"/>
</dbReference>
<protein>
    <submittedName>
        <fullName evidence="2">Acyl dehydratase</fullName>
    </submittedName>
</protein>
<gene>
    <name evidence="2" type="ORF">C8N45_10820</name>
</gene>
<feature type="domain" description="MaoC-like" evidence="1">
    <location>
        <begin position="31"/>
        <end position="128"/>
    </location>
</feature>
<dbReference type="Proteomes" id="UP000244523">
    <property type="component" value="Unassembled WGS sequence"/>
</dbReference>
<dbReference type="PANTHER" id="PTHR43664">
    <property type="entry name" value="MONOAMINE OXIDASE-RELATED"/>
    <property type="match status" value="1"/>
</dbReference>
<evidence type="ECO:0000313" key="2">
    <source>
        <dbReference type="EMBL" id="PUB13100.1"/>
    </source>
</evidence>
<dbReference type="PANTHER" id="PTHR43664:SF1">
    <property type="entry name" value="BETA-METHYLMALYL-COA DEHYDRATASE"/>
    <property type="match status" value="1"/>
</dbReference>
<proteinExistence type="predicted"/>
<dbReference type="AlphaFoldDB" id="A0A2T6KDK7"/>
<dbReference type="InterPro" id="IPR052342">
    <property type="entry name" value="MCH/BMMD"/>
</dbReference>
<accession>A0A2T6KDK7</accession>
<evidence type="ECO:0000259" key="1">
    <source>
        <dbReference type="Pfam" id="PF01575"/>
    </source>
</evidence>
<comment type="caution">
    <text evidence="2">The sequence shown here is derived from an EMBL/GenBank/DDBJ whole genome shotgun (WGS) entry which is preliminary data.</text>
</comment>
<dbReference type="InterPro" id="IPR029069">
    <property type="entry name" value="HotDog_dom_sf"/>
</dbReference>
<keyword evidence="3" id="KW-1185">Reference proteome</keyword>
<dbReference type="CDD" id="cd03454">
    <property type="entry name" value="YdeM"/>
    <property type="match status" value="1"/>
</dbReference>
<organism evidence="2 3">
    <name type="scientific">Yoonia sediminilitoris</name>
    <dbReference type="NCBI Taxonomy" id="1286148"/>
    <lineage>
        <taxon>Bacteria</taxon>
        <taxon>Pseudomonadati</taxon>
        <taxon>Pseudomonadota</taxon>
        <taxon>Alphaproteobacteria</taxon>
        <taxon>Rhodobacterales</taxon>
        <taxon>Paracoccaceae</taxon>
        <taxon>Yoonia</taxon>
    </lineage>
</organism>
<sequence>MFLKVPKLTGKSPSSYTSNMNSGKYFDDLSVGDTFETGGITLTEGAIIDFALTHDPQPFHVNRVAATESIFGGIIASGFQTIALTFRLFRDTGVLTGTNMGGHGMDEVRWLAPVFPGDTLHASVTVEVLTPSRSKPDRGTVRFRYRTYNQNDVKVLSMTMDHVMARPK</sequence>
<dbReference type="Gene3D" id="3.10.129.10">
    <property type="entry name" value="Hotdog Thioesterase"/>
    <property type="match status" value="1"/>
</dbReference>
<dbReference type="EMBL" id="QBUD01000008">
    <property type="protein sequence ID" value="PUB13100.1"/>
    <property type="molecule type" value="Genomic_DNA"/>
</dbReference>
<evidence type="ECO:0000313" key="3">
    <source>
        <dbReference type="Proteomes" id="UP000244523"/>
    </source>
</evidence>